<dbReference type="PANTHER" id="PTHR21355:SF0">
    <property type="entry name" value="G-PROTEIN COUPLED RECEPTOR-ASSOCIATED PROTEIN LMBRD2"/>
    <property type="match status" value="1"/>
</dbReference>
<keyword evidence="4 8" id="KW-1133">Transmembrane helix</keyword>
<feature type="transmembrane region" description="Helical" evidence="8">
    <location>
        <begin position="6"/>
        <end position="25"/>
    </location>
</feature>
<feature type="transmembrane region" description="Helical" evidence="8">
    <location>
        <begin position="32"/>
        <end position="52"/>
    </location>
</feature>
<dbReference type="OrthoDB" id="203099at2759"/>
<feature type="transmembrane region" description="Helical" evidence="8">
    <location>
        <begin position="181"/>
        <end position="199"/>
    </location>
</feature>
<dbReference type="InterPro" id="IPR006876">
    <property type="entry name" value="LMBR1-like_membr_prot"/>
</dbReference>
<dbReference type="PANTHER" id="PTHR21355">
    <property type="entry name" value="G-PROTEIN COUPLED RECEPTOR-ASSOCIATED PROTEIN LMBRD2"/>
    <property type="match status" value="1"/>
</dbReference>
<dbReference type="GO" id="GO:0016020">
    <property type="term" value="C:membrane"/>
    <property type="evidence" value="ECO:0007669"/>
    <property type="project" value="UniProtKB-SubCell"/>
</dbReference>
<keyword evidence="3 8" id="KW-0812">Transmembrane</keyword>
<organism evidence="9">
    <name type="scientific">Lepeophtheirus salmonis</name>
    <name type="common">Salmon louse</name>
    <name type="synonym">Caligus salmonis</name>
    <dbReference type="NCBI Taxonomy" id="72036"/>
    <lineage>
        <taxon>Eukaryota</taxon>
        <taxon>Metazoa</taxon>
        <taxon>Ecdysozoa</taxon>
        <taxon>Arthropoda</taxon>
        <taxon>Crustacea</taxon>
        <taxon>Multicrustacea</taxon>
        <taxon>Hexanauplia</taxon>
        <taxon>Copepoda</taxon>
        <taxon>Siphonostomatoida</taxon>
        <taxon>Caligidae</taxon>
        <taxon>Lepeophtheirus</taxon>
    </lineage>
</organism>
<feature type="transmembrane region" description="Helical" evidence="8">
    <location>
        <begin position="417"/>
        <end position="440"/>
    </location>
</feature>
<feature type="compositionally biased region" description="Polar residues" evidence="7">
    <location>
        <begin position="632"/>
        <end position="646"/>
    </location>
</feature>
<evidence type="ECO:0000256" key="6">
    <source>
        <dbReference type="SAM" id="Coils"/>
    </source>
</evidence>
<feature type="compositionally biased region" description="Basic and acidic residues" evidence="7">
    <location>
        <begin position="567"/>
        <end position="582"/>
    </location>
</feature>
<feature type="transmembrane region" description="Helical" evidence="8">
    <location>
        <begin position="142"/>
        <end position="161"/>
    </location>
</feature>
<evidence type="ECO:0000256" key="2">
    <source>
        <dbReference type="ARBA" id="ARBA00010487"/>
    </source>
</evidence>
<feature type="transmembrane region" description="Helical" evidence="8">
    <location>
        <begin position="516"/>
        <end position="535"/>
    </location>
</feature>
<evidence type="ECO:0000256" key="5">
    <source>
        <dbReference type="ARBA" id="ARBA00023136"/>
    </source>
</evidence>
<evidence type="ECO:0000256" key="7">
    <source>
        <dbReference type="SAM" id="MobiDB-lite"/>
    </source>
</evidence>
<evidence type="ECO:0000256" key="1">
    <source>
        <dbReference type="ARBA" id="ARBA00004141"/>
    </source>
</evidence>
<evidence type="ECO:0000256" key="4">
    <source>
        <dbReference type="ARBA" id="ARBA00022989"/>
    </source>
</evidence>
<evidence type="ECO:0000256" key="3">
    <source>
        <dbReference type="ARBA" id="ARBA00022692"/>
    </source>
</evidence>
<comment type="subcellular location">
    <subcellularLocation>
        <location evidence="1">Membrane</location>
        <topology evidence="1">Multi-pass membrane protein</topology>
    </subcellularLocation>
</comment>
<feature type="transmembrane region" description="Helical" evidence="8">
    <location>
        <begin position="461"/>
        <end position="483"/>
    </location>
</feature>
<evidence type="ECO:0000256" key="8">
    <source>
        <dbReference type="SAM" id="Phobius"/>
    </source>
</evidence>
<feature type="coiled-coil region" evidence="6">
    <location>
        <begin position="213"/>
        <end position="240"/>
    </location>
</feature>
<reference evidence="9" key="1">
    <citation type="submission" date="2014-05" db="EMBL/GenBank/DDBJ databases">
        <authorList>
            <person name="Chronopoulou M."/>
        </authorList>
    </citation>
    <scope>NUCLEOTIDE SEQUENCE</scope>
    <source>
        <tissue evidence="9">Whole organism</tissue>
    </source>
</reference>
<evidence type="ECO:0000313" key="9">
    <source>
        <dbReference type="EMBL" id="CDW45312.1"/>
    </source>
</evidence>
<dbReference type="Pfam" id="PF04791">
    <property type="entry name" value="LMBR1"/>
    <property type="match status" value="1"/>
</dbReference>
<feature type="transmembrane region" description="Helical" evidence="8">
    <location>
        <begin position="375"/>
        <end position="397"/>
    </location>
</feature>
<feature type="region of interest" description="Disordered" evidence="7">
    <location>
        <begin position="567"/>
        <end position="653"/>
    </location>
</feature>
<protein>
    <submittedName>
        <fullName evidence="9">LMBR1 domaincontaining protein 2 homolog [Tribolium castaneum]</fullName>
    </submittedName>
</protein>
<dbReference type="AlphaFoldDB" id="A0A0K2V593"/>
<accession>A0A0K2V593</accession>
<keyword evidence="6" id="KW-0175">Coiled coil</keyword>
<feature type="compositionally biased region" description="Basic and acidic residues" evidence="7">
    <location>
        <begin position="598"/>
        <end position="607"/>
    </location>
</feature>
<name>A0A0K2V593_LEPSM</name>
<proteinExistence type="inferred from homology"/>
<dbReference type="InterPro" id="IPR051584">
    <property type="entry name" value="GPCR-associated_LMBR1"/>
</dbReference>
<dbReference type="EMBL" id="HACA01027951">
    <property type="protein sequence ID" value="CDW45312.1"/>
    <property type="molecule type" value="Transcribed_RNA"/>
</dbReference>
<feature type="compositionally biased region" description="Basic and acidic residues" evidence="7">
    <location>
        <begin position="619"/>
        <end position="629"/>
    </location>
</feature>
<comment type="similarity">
    <text evidence="2">Belongs to the LIMR family.</text>
</comment>
<keyword evidence="5 8" id="KW-0472">Membrane</keyword>
<sequence length="653" mass="75844">MSATVFISDLLLAFIISGFLLYRYGDWFRQRIIVTIAVFIAWYFSFIIVFIIPLDVSMTKYRHCLSNHNLTFEENFQRNETSQICYPPYSILPANVLPNLWRIVYWTSQFLTWLVLPLMRSFTQAGEFGFGGKLKSALWDNIIYYTTYLLIALIIFVYILFQPGLHLNLERLKAIASSASNTWGLFVLVLMLGYGLIEVPRNLWNASLRGYSLNRAYFKLAKLMSEKAESEEEVEDSLSMVLFADERIKSSRSPELKTMVDTIISKIPVELYQHHRVRARVSNFDGMDVTEKSIISLHRRVIKSLQTHHRTQTQWQDLTDTILELEDINRNIISNEHVFRYRLGQPNRNIFLRVLYNPTIEWYWKCLLRPLTLKIGAIFAVIMSTLIIWSEITFFVASPPLSFFAIFVQLSSNAGRYFLLEFGVLITTLYLCTATVYTVFKIRILNYYYLAKNHQSDEYTLLFSGALLCRLTPPLVLNFLSLIHMDSHIIGNTEEETSYTSVMGHMDLISLISDYFNVYFPMLLLAFSTAIYFSLGARCISALGFQQFLTTESELTLEMVKEGKEHIDREKRMRSRYDESGRQRRNRRTTTSISSNNRDLEIPDDTHLYSNDPIGNSSPERELLVKDVDPISSPSRFISRTHSSPPRNIFDDL</sequence>